<keyword evidence="2" id="KW-0812">Transmembrane</keyword>
<dbReference type="EMBL" id="CAJNDS010000480">
    <property type="protein sequence ID" value="CAE7210440.1"/>
    <property type="molecule type" value="Genomic_DNA"/>
</dbReference>
<dbReference type="Proteomes" id="UP000604046">
    <property type="component" value="Unassembled WGS sequence"/>
</dbReference>
<evidence type="ECO:0000313" key="3">
    <source>
        <dbReference type="EMBL" id="CAE7210440.1"/>
    </source>
</evidence>
<accession>A0A812JP59</accession>
<feature type="transmembrane region" description="Helical" evidence="2">
    <location>
        <begin position="338"/>
        <end position="356"/>
    </location>
</feature>
<comment type="caution">
    <text evidence="3">The sequence shown here is derived from an EMBL/GenBank/DDBJ whole genome shotgun (WGS) entry which is preliminary data.</text>
</comment>
<feature type="transmembrane region" description="Helical" evidence="2">
    <location>
        <begin position="244"/>
        <end position="263"/>
    </location>
</feature>
<dbReference type="AlphaFoldDB" id="A0A812JP59"/>
<keyword evidence="4" id="KW-1185">Reference proteome</keyword>
<feature type="transmembrane region" description="Helical" evidence="2">
    <location>
        <begin position="38"/>
        <end position="58"/>
    </location>
</feature>
<organism evidence="3 4">
    <name type="scientific">Symbiodinium natans</name>
    <dbReference type="NCBI Taxonomy" id="878477"/>
    <lineage>
        <taxon>Eukaryota</taxon>
        <taxon>Sar</taxon>
        <taxon>Alveolata</taxon>
        <taxon>Dinophyceae</taxon>
        <taxon>Suessiales</taxon>
        <taxon>Symbiodiniaceae</taxon>
        <taxon>Symbiodinium</taxon>
    </lineage>
</organism>
<dbReference type="PANTHER" id="PTHR36838">
    <property type="entry name" value="AUXIN EFFLUX CARRIER FAMILY PROTEIN"/>
    <property type="match status" value="1"/>
</dbReference>
<proteinExistence type="predicted"/>
<feature type="transmembrane region" description="Helical" evidence="2">
    <location>
        <begin position="275"/>
        <end position="294"/>
    </location>
</feature>
<keyword evidence="1" id="KW-0813">Transport</keyword>
<feature type="transmembrane region" description="Helical" evidence="2">
    <location>
        <begin position="70"/>
        <end position="89"/>
    </location>
</feature>
<evidence type="ECO:0000313" key="4">
    <source>
        <dbReference type="Proteomes" id="UP000604046"/>
    </source>
</evidence>
<protein>
    <submittedName>
        <fullName evidence="3">Uncharacterized protein</fullName>
    </submittedName>
</protein>
<name>A0A812JP59_9DINO</name>
<evidence type="ECO:0000256" key="1">
    <source>
        <dbReference type="ARBA" id="ARBA00022448"/>
    </source>
</evidence>
<feature type="transmembrane region" description="Helical" evidence="2">
    <location>
        <begin position="95"/>
        <end position="114"/>
    </location>
</feature>
<feature type="transmembrane region" description="Helical" evidence="2">
    <location>
        <begin position="363"/>
        <end position="386"/>
    </location>
</feature>
<sequence length="392" mass="42750">MESSPMAANAAPQVRFWRGRDMHLAEPAEGPVGLSHELGHLVSLLLVVALIGLGMAARQVPWFTVERSELLRYVTFKVLFPLYLLRQLWVTNLSYQLVGLLPLSLAVHIAWFFLSQQLAACTPKASDVMEKSGRPHASLVGWAVLMSQGENMAFTYPLIAEAAFPDGLASAVMWDLGANMWLCQGLLWGVAAIYSPQVQASAYSPIDNSDFDEAPDMFLDDVNTKQRGFFAGLPSGTKDMAVRAVIDSVLLRACLVGIGLNFMQLPLPGILDDGLRYLGSLCKVMLYFLVGLYADFSLSANDFRFIVSVLGQRLLAQIILAVFVMTAVPMPSIASRNVIVVTIFSPGPSVLMHILAETGYGQYLVKLCVTGSLINTLLCVTLQTALLTQFRG</sequence>
<dbReference type="OrthoDB" id="421948at2759"/>
<evidence type="ECO:0000256" key="2">
    <source>
        <dbReference type="SAM" id="Phobius"/>
    </source>
</evidence>
<keyword evidence="2" id="KW-0472">Membrane</keyword>
<gene>
    <name evidence="3" type="ORF">SNAT2548_LOCUS7011</name>
</gene>
<keyword evidence="2" id="KW-1133">Transmembrane helix</keyword>
<reference evidence="3" key="1">
    <citation type="submission" date="2021-02" db="EMBL/GenBank/DDBJ databases">
        <authorList>
            <person name="Dougan E. K."/>
            <person name="Rhodes N."/>
            <person name="Thang M."/>
            <person name="Chan C."/>
        </authorList>
    </citation>
    <scope>NUCLEOTIDE SEQUENCE</scope>
</reference>
<dbReference type="PANTHER" id="PTHR36838:SF3">
    <property type="entry name" value="TRANSPORTER AUXIN EFFLUX CARRIER EC FAMILY"/>
    <property type="match status" value="1"/>
</dbReference>
<feature type="transmembrane region" description="Helical" evidence="2">
    <location>
        <begin position="314"/>
        <end position="332"/>
    </location>
</feature>